<reference evidence="6" key="3">
    <citation type="submission" date="2025-09" db="UniProtKB">
        <authorList>
            <consortium name="Ensembl"/>
        </authorList>
    </citation>
    <scope>IDENTIFICATION</scope>
</reference>
<evidence type="ECO:0000313" key="7">
    <source>
        <dbReference type="Proteomes" id="UP000472263"/>
    </source>
</evidence>
<reference evidence="6" key="1">
    <citation type="submission" date="2019-06" db="EMBL/GenBank/DDBJ databases">
        <authorList>
            <consortium name="Wellcome Sanger Institute Data Sharing"/>
        </authorList>
    </citation>
    <scope>NUCLEOTIDE SEQUENCE [LARGE SCALE GENOMIC DNA]</scope>
</reference>
<dbReference type="PANTHER" id="PTHR25465:SF5">
    <property type="entry name" value="E3 UBIQUITIN_ISG15 LIGASE TRIM25-RELATED"/>
    <property type="match status" value="1"/>
</dbReference>
<keyword evidence="1" id="KW-0479">Metal-binding</keyword>
<dbReference type="PROSITE" id="PS00518">
    <property type="entry name" value="ZF_RING_1"/>
    <property type="match status" value="1"/>
</dbReference>
<dbReference type="SUPFAM" id="SSF57850">
    <property type="entry name" value="RING/U-box"/>
    <property type="match status" value="1"/>
</dbReference>
<dbReference type="InterPro" id="IPR013083">
    <property type="entry name" value="Znf_RING/FYVE/PHD"/>
</dbReference>
<evidence type="ECO:0000313" key="6">
    <source>
        <dbReference type="Ensembl" id="ENSMMDP00005054092.1"/>
    </source>
</evidence>
<reference evidence="6" key="2">
    <citation type="submission" date="2025-08" db="UniProtKB">
        <authorList>
            <consortium name="Ensembl"/>
        </authorList>
    </citation>
    <scope>IDENTIFICATION</scope>
</reference>
<dbReference type="InterPro" id="IPR051051">
    <property type="entry name" value="E3_ubiq-ligase_TRIM/RNF"/>
</dbReference>
<dbReference type="Proteomes" id="UP000472263">
    <property type="component" value="Chromosome 17"/>
</dbReference>
<feature type="domain" description="RING-type" evidence="5">
    <location>
        <begin position="156"/>
        <end position="199"/>
    </location>
</feature>
<dbReference type="InterPro" id="IPR017907">
    <property type="entry name" value="Znf_RING_CS"/>
</dbReference>
<keyword evidence="7" id="KW-1185">Reference proteome</keyword>
<dbReference type="GO" id="GO:0008270">
    <property type="term" value="F:zinc ion binding"/>
    <property type="evidence" value="ECO:0007669"/>
    <property type="project" value="UniProtKB-KW"/>
</dbReference>
<evidence type="ECO:0000256" key="3">
    <source>
        <dbReference type="ARBA" id="ARBA00022833"/>
    </source>
</evidence>
<evidence type="ECO:0000256" key="1">
    <source>
        <dbReference type="ARBA" id="ARBA00022723"/>
    </source>
</evidence>
<accession>A0A668AL01</accession>
<dbReference type="PROSITE" id="PS50089">
    <property type="entry name" value="ZF_RING_2"/>
    <property type="match status" value="1"/>
</dbReference>
<proteinExistence type="predicted"/>
<dbReference type="SMART" id="SM00184">
    <property type="entry name" value="RING"/>
    <property type="match status" value="1"/>
</dbReference>
<dbReference type="Gene3D" id="3.30.40.10">
    <property type="entry name" value="Zinc/RING finger domain, C3HC4 (zinc finger)"/>
    <property type="match status" value="1"/>
</dbReference>
<sequence length="237" mass="27157">MFICTPYSCIIRNIRNILVAHESCKHAPQPIKVILRHVNTLVGKCPEPEYSVASAHARLTMNPGVSLLLWLLQAGRTTWRTAGRKAARVSIFGVRRRLQSAFNTLSNHFSWFQKLIKKFSRRASNLKESETVRRSLSLTSEMAQRGIQLDSAKFCCSICVDLLKDPVTIPCGHSYCMSCLKRYWDREEQREIPSCPQCRQTIFPSKEQPDAESSEDIYSYENINYCLLLKKNHCSPV</sequence>
<dbReference type="AlphaFoldDB" id="A0A668AL01"/>
<evidence type="ECO:0000259" key="5">
    <source>
        <dbReference type="PROSITE" id="PS50089"/>
    </source>
</evidence>
<dbReference type="Pfam" id="PF15227">
    <property type="entry name" value="zf-C3HC4_4"/>
    <property type="match status" value="1"/>
</dbReference>
<dbReference type="InParanoid" id="A0A668AL01"/>
<organism evidence="6 7">
    <name type="scientific">Myripristis murdjan</name>
    <name type="common">pinecone soldierfish</name>
    <dbReference type="NCBI Taxonomy" id="586833"/>
    <lineage>
        <taxon>Eukaryota</taxon>
        <taxon>Metazoa</taxon>
        <taxon>Chordata</taxon>
        <taxon>Craniata</taxon>
        <taxon>Vertebrata</taxon>
        <taxon>Euteleostomi</taxon>
        <taxon>Actinopterygii</taxon>
        <taxon>Neopterygii</taxon>
        <taxon>Teleostei</taxon>
        <taxon>Neoteleostei</taxon>
        <taxon>Acanthomorphata</taxon>
        <taxon>Holocentriformes</taxon>
        <taxon>Holocentridae</taxon>
        <taxon>Myripristis</taxon>
    </lineage>
</organism>
<protein>
    <recommendedName>
        <fullName evidence="5">RING-type domain-containing protein</fullName>
    </recommendedName>
</protein>
<dbReference type="Ensembl" id="ENSMMDT00005055139.1">
    <property type="protein sequence ID" value="ENSMMDP00005054092.1"/>
    <property type="gene ID" value="ENSMMDG00005024289.1"/>
</dbReference>
<evidence type="ECO:0000256" key="2">
    <source>
        <dbReference type="ARBA" id="ARBA00022771"/>
    </source>
</evidence>
<evidence type="ECO:0000256" key="4">
    <source>
        <dbReference type="PROSITE-ProRule" id="PRU00175"/>
    </source>
</evidence>
<name>A0A668AL01_9TELE</name>
<keyword evidence="3" id="KW-0862">Zinc</keyword>
<dbReference type="GeneTree" id="ENSGT01150000286950"/>
<dbReference type="PANTHER" id="PTHR25465">
    <property type="entry name" value="B-BOX DOMAIN CONTAINING"/>
    <property type="match status" value="1"/>
</dbReference>
<dbReference type="InterPro" id="IPR001841">
    <property type="entry name" value="Znf_RING"/>
</dbReference>
<keyword evidence="2 4" id="KW-0863">Zinc-finger</keyword>